<dbReference type="Pfam" id="PF00535">
    <property type="entry name" value="Glycos_transf_2"/>
    <property type="match status" value="1"/>
</dbReference>
<organism evidence="2">
    <name type="scientific">Aureimonas frigidaquae</name>
    <dbReference type="NCBI Taxonomy" id="424757"/>
    <lineage>
        <taxon>Bacteria</taxon>
        <taxon>Pseudomonadati</taxon>
        <taxon>Pseudomonadota</taxon>
        <taxon>Alphaproteobacteria</taxon>
        <taxon>Hyphomicrobiales</taxon>
        <taxon>Aurantimonadaceae</taxon>
        <taxon>Aureimonas</taxon>
    </lineage>
</organism>
<evidence type="ECO:0000313" key="2">
    <source>
        <dbReference type="EMBL" id="BAT27999.1"/>
    </source>
</evidence>
<evidence type="ECO:0000259" key="1">
    <source>
        <dbReference type="Pfam" id="PF00535"/>
    </source>
</evidence>
<feature type="domain" description="Glycosyltransferase 2-like" evidence="1">
    <location>
        <begin position="9"/>
        <end position="177"/>
    </location>
</feature>
<dbReference type="AlphaFoldDB" id="A0A0P0Z2Q8"/>
<reference evidence="2" key="1">
    <citation type="journal article" date="2015" name="Proc. Natl. Acad. Sci. U.S.A.">
        <title>Bacterial clade with the ribosomal RNA operon on a small plasmid rather than the chromosome.</title>
        <authorList>
            <person name="Anda M."/>
            <person name="Ohtsubo Y."/>
            <person name="Okubo T."/>
            <person name="Sugawara M."/>
            <person name="Nagata Y."/>
            <person name="Tsuda M."/>
            <person name="Minamisawa K."/>
            <person name="Mitsui H."/>
        </authorList>
    </citation>
    <scope>NUCLEOTIDE SEQUENCE</scope>
    <source>
        <strain evidence="2">JCM 14755</strain>
    </source>
</reference>
<dbReference type="PANTHER" id="PTHR22916:SF3">
    <property type="entry name" value="UDP-GLCNAC:BETAGAL BETA-1,3-N-ACETYLGLUCOSAMINYLTRANSFERASE-LIKE PROTEIN 1"/>
    <property type="match status" value="1"/>
</dbReference>
<dbReference type="EMBL" id="LC066376">
    <property type="protein sequence ID" value="BAT27999.1"/>
    <property type="molecule type" value="Genomic_DNA"/>
</dbReference>
<dbReference type="Gene3D" id="3.90.550.10">
    <property type="entry name" value="Spore Coat Polysaccharide Biosynthesis Protein SpsA, Chain A"/>
    <property type="match status" value="1"/>
</dbReference>
<dbReference type="SUPFAM" id="SSF53448">
    <property type="entry name" value="Nucleotide-diphospho-sugar transferases"/>
    <property type="match status" value="1"/>
</dbReference>
<dbReference type="PANTHER" id="PTHR22916">
    <property type="entry name" value="GLYCOSYLTRANSFERASE"/>
    <property type="match status" value="1"/>
</dbReference>
<protein>
    <submittedName>
        <fullName evidence="2">Glycosyltransferase</fullName>
    </submittedName>
</protein>
<dbReference type="InterPro" id="IPR001173">
    <property type="entry name" value="Glyco_trans_2-like"/>
</dbReference>
<name>A0A0P0Z2Q8_9HYPH</name>
<dbReference type="InterPro" id="IPR029044">
    <property type="entry name" value="Nucleotide-diphossugar_trans"/>
</dbReference>
<accession>A0A0P0Z2Q8</accession>
<dbReference type="GO" id="GO:0016758">
    <property type="term" value="F:hexosyltransferase activity"/>
    <property type="evidence" value="ECO:0007669"/>
    <property type="project" value="UniProtKB-ARBA"/>
</dbReference>
<sequence>MGTIMNDITVLIPTYNHSRFIKKALDSVTQQSLFRSLVIVVSDDKSRDDTFEKSLEFAKPYDNISVISNDHNLGIMRHYKSLIDRVNTPYVAILEGDDYWINERKLDEQLRLMKLNEKMECAFTGYRLDFQGAAPDALGPSGFPQNRHRLVYFPELLQENIVATFSTCLYRTEAIRDLMSVPSIQDGYDWLINLVLAARSPLGFLGRHGTNYRVHPSGTWSRMSESERKGMLLSTLHHARELVSAHWKSLIDARIKQMEVK</sequence>
<keyword evidence="2" id="KW-0808">Transferase</keyword>
<proteinExistence type="predicted"/>